<keyword evidence="2" id="KW-1185">Reference proteome</keyword>
<name>A0ABY9QLK4_9PSED</name>
<dbReference type="Proteomes" id="UP001183127">
    <property type="component" value="Chromosome"/>
</dbReference>
<gene>
    <name evidence="1" type="ORF">RAH46_18340</name>
</gene>
<proteinExistence type="predicted"/>
<evidence type="ECO:0008006" key="3">
    <source>
        <dbReference type="Google" id="ProtNLM"/>
    </source>
</evidence>
<sequence length="67" mass="6936">MQKIALIALLATTGMTQVAYGSSAVLVGTIDTAFVVLPALGQVSSIPCPEGTYMTPVGLCQPDFDFD</sequence>
<accession>A0ABY9QLK4</accession>
<dbReference type="RefSeq" id="WP_011533333.1">
    <property type="nucleotide sequence ID" value="NZ_CP132921.1"/>
</dbReference>
<reference evidence="1 2" key="1">
    <citation type="submission" date="2023-08" db="EMBL/GenBank/DDBJ databases">
        <title>Complete Genome Sequence of Pseudomonas entomophila TVIN A01.</title>
        <authorList>
            <person name="Shelke T."/>
            <person name="Mahar N.S."/>
            <person name="Gupta I."/>
            <person name="Gupta V."/>
        </authorList>
    </citation>
    <scope>NUCLEOTIDE SEQUENCE [LARGE SCALE GENOMIC DNA]</scope>
    <source>
        <strain evidence="1 2">TVIN-A01</strain>
    </source>
</reference>
<dbReference type="GeneID" id="32805309"/>
<evidence type="ECO:0000313" key="1">
    <source>
        <dbReference type="EMBL" id="WMW04284.1"/>
    </source>
</evidence>
<organism evidence="1 2">
    <name type="scientific">Pseudomonas entomophila</name>
    <dbReference type="NCBI Taxonomy" id="312306"/>
    <lineage>
        <taxon>Bacteria</taxon>
        <taxon>Pseudomonadati</taxon>
        <taxon>Pseudomonadota</taxon>
        <taxon>Gammaproteobacteria</taxon>
        <taxon>Pseudomonadales</taxon>
        <taxon>Pseudomonadaceae</taxon>
        <taxon>Pseudomonas</taxon>
    </lineage>
</organism>
<protein>
    <recommendedName>
        <fullName evidence="3">Secreted protein</fullName>
    </recommendedName>
</protein>
<dbReference type="EMBL" id="CP132921">
    <property type="protein sequence ID" value="WMW04284.1"/>
    <property type="molecule type" value="Genomic_DNA"/>
</dbReference>
<evidence type="ECO:0000313" key="2">
    <source>
        <dbReference type="Proteomes" id="UP001183127"/>
    </source>
</evidence>